<evidence type="ECO:0000256" key="5">
    <source>
        <dbReference type="RuleBase" id="RU004379"/>
    </source>
</evidence>
<evidence type="ECO:0000256" key="3">
    <source>
        <dbReference type="ARBA" id="ARBA00022989"/>
    </source>
</evidence>
<evidence type="ECO:0000256" key="1">
    <source>
        <dbReference type="ARBA" id="ARBA00004141"/>
    </source>
</evidence>
<evidence type="ECO:0000313" key="6">
    <source>
        <dbReference type="EMBL" id="OMO89670.1"/>
    </source>
</evidence>
<comment type="subcellular location">
    <subcellularLocation>
        <location evidence="1">Membrane</location>
        <topology evidence="1">Multi-pass membrane protein</topology>
    </subcellularLocation>
</comment>
<name>A0A1R3J4D6_COCAP</name>
<keyword evidence="3 5" id="KW-1133">Transmembrane helix</keyword>
<dbReference type="InterPro" id="IPR006214">
    <property type="entry name" value="Bax_inhibitor_1-related"/>
</dbReference>
<dbReference type="Gramene" id="OMO89670">
    <property type="protein sequence ID" value="OMO89670"/>
    <property type="gene ID" value="CCACVL1_07700"/>
</dbReference>
<feature type="transmembrane region" description="Helical" evidence="5">
    <location>
        <begin position="95"/>
        <end position="116"/>
    </location>
</feature>
<keyword evidence="2 5" id="KW-0812">Transmembrane</keyword>
<organism evidence="6 7">
    <name type="scientific">Corchorus capsularis</name>
    <name type="common">Jute</name>
    <dbReference type="NCBI Taxonomy" id="210143"/>
    <lineage>
        <taxon>Eukaryota</taxon>
        <taxon>Viridiplantae</taxon>
        <taxon>Streptophyta</taxon>
        <taxon>Embryophyta</taxon>
        <taxon>Tracheophyta</taxon>
        <taxon>Spermatophyta</taxon>
        <taxon>Magnoliopsida</taxon>
        <taxon>eudicotyledons</taxon>
        <taxon>Gunneridae</taxon>
        <taxon>Pentapetalae</taxon>
        <taxon>rosids</taxon>
        <taxon>malvids</taxon>
        <taxon>Malvales</taxon>
        <taxon>Malvaceae</taxon>
        <taxon>Grewioideae</taxon>
        <taxon>Apeibeae</taxon>
        <taxon>Corchorus</taxon>
    </lineage>
</organism>
<dbReference type="PANTHER" id="PTHR23291:SF108">
    <property type="entry name" value="OS03G0795800 PROTEIN"/>
    <property type="match status" value="1"/>
</dbReference>
<dbReference type="GO" id="GO:0016020">
    <property type="term" value="C:membrane"/>
    <property type="evidence" value="ECO:0007669"/>
    <property type="project" value="UniProtKB-SubCell"/>
</dbReference>
<dbReference type="STRING" id="210143.A0A1R3J4D6"/>
<evidence type="ECO:0000256" key="4">
    <source>
        <dbReference type="ARBA" id="ARBA00023136"/>
    </source>
</evidence>
<proteinExistence type="inferred from homology"/>
<feature type="transmembrane region" description="Helical" evidence="5">
    <location>
        <begin position="155"/>
        <end position="176"/>
    </location>
</feature>
<feature type="transmembrane region" description="Helical" evidence="5">
    <location>
        <begin position="128"/>
        <end position="148"/>
    </location>
</feature>
<keyword evidence="4 5" id="KW-0472">Membrane</keyword>
<protein>
    <submittedName>
        <fullName evidence="6">Bax inhibitor 1-related protein</fullName>
    </submittedName>
</protein>
<keyword evidence="7" id="KW-1185">Reference proteome</keyword>
<dbReference type="OMA" id="ISHFALH"/>
<dbReference type="PANTHER" id="PTHR23291">
    <property type="entry name" value="BAX INHIBITOR-RELATED"/>
    <property type="match status" value="1"/>
</dbReference>
<gene>
    <name evidence="6" type="ORF">CCACVL1_07700</name>
</gene>
<dbReference type="EMBL" id="AWWV01008631">
    <property type="protein sequence ID" value="OMO89670.1"/>
    <property type="molecule type" value="Genomic_DNA"/>
</dbReference>
<evidence type="ECO:0000256" key="2">
    <source>
        <dbReference type="ARBA" id="ARBA00022692"/>
    </source>
</evidence>
<comment type="similarity">
    <text evidence="5">Belongs to the BI1 family.</text>
</comment>
<evidence type="ECO:0000313" key="7">
    <source>
        <dbReference type="Proteomes" id="UP000188268"/>
    </source>
</evidence>
<feature type="transmembrane region" description="Helical" evidence="5">
    <location>
        <begin position="182"/>
        <end position="201"/>
    </location>
</feature>
<reference evidence="6 7" key="1">
    <citation type="submission" date="2013-09" db="EMBL/GenBank/DDBJ databases">
        <title>Corchorus capsularis genome sequencing.</title>
        <authorList>
            <person name="Alam M."/>
            <person name="Haque M.S."/>
            <person name="Islam M.S."/>
            <person name="Emdad E.M."/>
            <person name="Islam M.M."/>
            <person name="Ahmed B."/>
            <person name="Halim A."/>
            <person name="Hossen Q.M.M."/>
            <person name="Hossain M.Z."/>
            <person name="Ahmed R."/>
            <person name="Khan M.M."/>
            <person name="Islam R."/>
            <person name="Rashid M.M."/>
            <person name="Khan S.A."/>
            <person name="Rahman M.S."/>
            <person name="Alam M."/>
        </authorList>
    </citation>
    <scope>NUCLEOTIDE SEQUENCE [LARGE SCALE GENOMIC DNA]</scope>
    <source>
        <strain evidence="7">cv. CVL-1</strain>
        <tissue evidence="6">Whole seedling</tissue>
    </source>
</reference>
<accession>A0A1R3J4D6</accession>
<comment type="caution">
    <text evidence="6">The sequence shown here is derived from an EMBL/GenBank/DDBJ whole genome shotgun (WGS) entry which is preliminary data.</text>
</comment>
<feature type="transmembrane region" description="Helical" evidence="5">
    <location>
        <begin position="60"/>
        <end position="83"/>
    </location>
</feature>
<feature type="transmembrane region" description="Helical" evidence="5">
    <location>
        <begin position="34"/>
        <end position="54"/>
    </location>
</feature>
<sequence>MANDIESSTMRSPLVNEASSDDDAISTVEWLTMFMLYALVSFKFLLAVAVGAVVVSNSGISHFALHTGPGLAIYIISIILWFLNPCCLIGCRNVFPCNCLTLLLWPVSFAFAVGFSCSYSNGKTVLEAIILMSVVAVSLTLYSLVAMIKRAKFNLHPLFILTFLLLICIYVPIQIFHPFAELSTSIWGFVAALLFWANSYFTGSNTVKRFESVVPSPVYARLHSTFVATSSS</sequence>
<dbReference type="AlphaFoldDB" id="A0A1R3J4D6"/>
<dbReference type="Proteomes" id="UP000188268">
    <property type="component" value="Unassembled WGS sequence"/>
</dbReference>
<dbReference type="OrthoDB" id="984945at2759"/>